<proteinExistence type="inferred from homology"/>
<dbReference type="EMBL" id="MGAU01000003">
    <property type="protein sequence ID" value="OGK55666.1"/>
    <property type="molecule type" value="Genomic_DNA"/>
</dbReference>
<dbReference type="SUPFAM" id="SSF52374">
    <property type="entry name" value="Nucleotidylyl transferase"/>
    <property type="match status" value="1"/>
</dbReference>
<dbReference type="Pfam" id="PF19269">
    <property type="entry name" value="Anticodon_2"/>
    <property type="match status" value="1"/>
</dbReference>
<dbReference type="PROSITE" id="PS00178">
    <property type="entry name" value="AA_TRNA_LIGASE_I"/>
    <property type="match status" value="1"/>
</dbReference>
<feature type="domain" description="Glutamyl/glutaminyl-tRNA synthetase class Ib catalytic" evidence="8">
    <location>
        <begin position="1"/>
        <end position="309"/>
    </location>
</feature>
<keyword evidence="3 7" id="KW-0547">Nucleotide-binding</keyword>
<dbReference type="SUPFAM" id="SSF48163">
    <property type="entry name" value="An anticodon-binding domain of class I aminoacyl-tRNA synthetases"/>
    <property type="match status" value="1"/>
</dbReference>
<dbReference type="InterPro" id="IPR020751">
    <property type="entry name" value="aa-tRNA-synth_I_codon-bd_sub2"/>
</dbReference>
<dbReference type="GO" id="GO:0000049">
    <property type="term" value="F:tRNA binding"/>
    <property type="evidence" value="ECO:0007669"/>
    <property type="project" value="InterPro"/>
</dbReference>
<gene>
    <name evidence="7" type="primary">gltX</name>
    <name evidence="10" type="ORF">A3B56_02490</name>
</gene>
<keyword evidence="7" id="KW-0963">Cytoplasm</keyword>
<evidence type="ECO:0000256" key="7">
    <source>
        <dbReference type="HAMAP-Rule" id="MF_00022"/>
    </source>
</evidence>
<evidence type="ECO:0000313" key="11">
    <source>
        <dbReference type="Proteomes" id="UP000178486"/>
    </source>
</evidence>
<dbReference type="Proteomes" id="UP000178486">
    <property type="component" value="Unassembled WGS sequence"/>
</dbReference>
<dbReference type="AlphaFoldDB" id="A0A1F7JJB0"/>
<dbReference type="InterPro" id="IPR049940">
    <property type="entry name" value="GluQ/Sye"/>
</dbReference>
<evidence type="ECO:0000256" key="6">
    <source>
        <dbReference type="ARBA" id="ARBA00023146"/>
    </source>
</evidence>
<dbReference type="Pfam" id="PF00749">
    <property type="entry name" value="tRNA-synt_1c"/>
    <property type="match status" value="1"/>
</dbReference>
<dbReference type="InterPro" id="IPR001412">
    <property type="entry name" value="aa-tRNA-synth_I_CS"/>
</dbReference>
<dbReference type="NCBIfam" id="TIGR00464">
    <property type="entry name" value="gltX_bact"/>
    <property type="match status" value="1"/>
</dbReference>
<dbReference type="InterPro" id="IPR045462">
    <property type="entry name" value="aa-tRNA-synth_I_cd-bd"/>
</dbReference>
<feature type="short sequence motif" description="'KMSKS' region" evidence="7">
    <location>
        <begin position="240"/>
        <end position="244"/>
    </location>
</feature>
<keyword evidence="4 7" id="KW-0067">ATP-binding</keyword>
<dbReference type="InterPro" id="IPR014729">
    <property type="entry name" value="Rossmann-like_a/b/a_fold"/>
</dbReference>
<dbReference type="InterPro" id="IPR000924">
    <property type="entry name" value="Glu/Gln-tRNA-synth"/>
</dbReference>
<comment type="similarity">
    <text evidence="1 7">Belongs to the class-I aminoacyl-tRNA synthetase family. Glutamate--tRNA ligase type 1 subfamily.</text>
</comment>
<dbReference type="PANTHER" id="PTHR43311:SF2">
    <property type="entry name" value="GLUTAMATE--TRNA LIGASE, MITOCHONDRIAL-RELATED"/>
    <property type="match status" value="1"/>
</dbReference>
<dbReference type="GO" id="GO:0005524">
    <property type="term" value="F:ATP binding"/>
    <property type="evidence" value="ECO:0007669"/>
    <property type="project" value="UniProtKB-UniRule"/>
</dbReference>
<feature type="binding site" evidence="7">
    <location>
        <position position="243"/>
    </location>
    <ligand>
        <name>ATP</name>
        <dbReference type="ChEBI" id="CHEBI:30616"/>
    </ligand>
</feature>
<dbReference type="HAMAP" id="MF_00022">
    <property type="entry name" value="Glu_tRNA_synth_type1"/>
    <property type="match status" value="1"/>
</dbReference>
<keyword evidence="2 7" id="KW-0436">Ligase</keyword>
<comment type="subcellular location">
    <subcellularLocation>
        <location evidence="7">Cytoplasm</location>
    </subcellularLocation>
</comment>
<evidence type="ECO:0000256" key="5">
    <source>
        <dbReference type="ARBA" id="ARBA00022917"/>
    </source>
</evidence>
<comment type="catalytic activity">
    <reaction evidence="7">
        <text>tRNA(Glu) + L-glutamate + ATP = L-glutamyl-tRNA(Glu) + AMP + diphosphate</text>
        <dbReference type="Rhea" id="RHEA:23540"/>
        <dbReference type="Rhea" id="RHEA-COMP:9663"/>
        <dbReference type="Rhea" id="RHEA-COMP:9680"/>
        <dbReference type="ChEBI" id="CHEBI:29985"/>
        <dbReference type="ChEBI" id="CHEBI:30616"/>
        <dbReference type="ChEBI" id="CHEBI:33019"/>
        <dbReference type="ChEBI" id="CHEBI:78442"/>
        <dbReference type="ChEBI" id="CHEBI:78520"/>
        <dbReference type="ChEBI" id="CHEBI:456215"/>
        <dbReference type="EC" id="6.1.1.17"/>
    </reaction>
</comment>
<dbReference type="PRINTS" id="PR00987">
    <property type="entry name" value="TRNASYNTHGLU"/>
</dbReference>
<dbReference type="EC" id="6.1.1.17" evidence="7"/>
<organism evidence="10 11">
    <name type="scientific">Candidatus Roizmanbacteria bacterium RIFCSPLOWO2_01_FULL_45_11</name>
    <dbReference type="NCBI Taxonomy" id="1802070"/>
    <lineage>
        <taxon>Bacteria</taxon>
        <taxon>Candidatus Roizmaniibacteriota</taxon>
    </lineage>
</organism>
<comment type="function">
    <text evidence="7">Catalyzes the attachment of glutamate to tRNA(Glu) in a two-step reaction: glutamate is first activated by ATP to form Glu-AMP and then transferred to the acceptor end of tRNA(Glu).</text>
</comment>
<dbReference type="GO" id="GO:0008270">
    <property type="term" value="F:zinc ion binding"/>
    <property type="evidence" value="ECO:0007669"/>
    <property type="project" value="InterPro"/>
</dbReference>
<dbReference type="InterPro" id="IPR020058">
    <property type="entry name" value="Glu/Gln-tRNA-synth_Ib_cat-dom"/>
</dbReference>
<name>A0A1F7JJB0_9BACT</name>
<evidence type="ECO:0000256" key="3">
    <source>
        <dbReference type="ARBA" id="ARBA00022741"/>
    </source>
</evidence>
<evidence type="ECO:0000259" key="9">
    <source>
        <dbReference type="Pfam" id="PF19269"/>
    </source>
</evidence>
<comment type="caution">
    <text evidence="10">The sequence shown here is derived from an EMBL/GenBank/DDBJ whole genome shotgun (WGS) entry which is preliminary data.</text>
</comment>
<dbReference type="PANTHER" id="PTHR43311">
    <property type="entry name" value="GLUTAMATE--TRNA LIGASE"/>
    <property type="match status" value="1"/>
</dbReference>
<evidence type="ECO:0000313" key="10">
    <source>
        <dbReference type="EMBL" id="OGK55666.1"/>
    </source>
</evidence>
<keyword evidence="5 7" id="KW-0648">Protein biosynthesis</keyword>
<dbReference type="GO" id="GO:0006424">
    <property type="term" value="P:glutamyl-tRNA aminoacylation"/>
    <property type="evidence" value="ECO:0007669"/>
    <property type="project" value="UniProtKB-UniRule"/>
</dbReference>
<dbReference type="InterPro" id="IPR008925">
    <property type="entry name" value="aa_tRNA-synth_I_cd-bd_sf"/>
</dbReference>
<dbReference type="Gene3D" id="1.10.10.350">
    <property type="match status" value="1"/>
</dbReference>
<comment type="subunit">
    <text evidence="7">Monomer.</text>
</comment>
<comment type="caution">
    <text evidence="7">Lacks conserved residue(s) required for the propagation of feature annotation.</text>
</comment>
<evidence type="ECO:0000259" key="8">
    <source>
        <dbReference type="Pfam" id="PF00749"/>
    </source>
</evidence>
<dbReference type="InterPro" id="IPR004527">
    <property type="entry name" value="Glu-tRNA-ligase_bac/mito"/>
</dbReference>
<dbReference type="GO" id="GO:0004818">
    <property type="term" value="F:glutamate-tRNA ligase activity"/>
    <property type="evidence" value="ECO:0007669"/>
    <property type="project" value="UniProtKB-UniRule"/>
</dbReference>
<dbReference type="Gene3D" id="3.40.50.620">
    <property type="entry name" value="HUPs"/>
    <property type="match status" value="1"/>
</dbReference>
<sequence length="455" mass="52680">MVRTRIAPSPTGEDLHIGNVYTALINFAFAKKNDGEFFIRIEDTDQKRKIQGSEERILDSLKWFGLNPDGKVIRQSERLSIYKKYAEQLVSDGHAYFCDCSPERLSDIRKQMLNKGVPPKYDRYCFKRQDTVDKSKAVIRMLIPDEIDGEHAISWKDEIGNFIIIENSILDDQVILKSDGYPTYHLAVVVDDHLMGITHVIRAVDWISSTPKHILLYRYFGWEMPAFAHTPLLRNPDKSKLSKRKNPVWASWYRENGFLPKAILNYLATLGWSHPEGKDKFELSDFIKYLELKDIQKTGPVFDLAKLSWINGEYIREMDTSELASNIVNYESKRHSEVTSVLVEQTIPLVQTRMKTLGEYWPMCAFFYRYPETYEQDVNKEWMATAADGFETLKKWDHTLLYETGTRIAEGLGVSKSKFFMDVRIAISGKKIGPPLFESMELLGKEECLARLRRA</sequence>
<evidence type="ECO:0000256" key="4">
    <source>
        <dbReference type="ARBA" id="ARBA00022840"/>
    </source>
</evidence>
<evidence type="ECO:0000256" key="2">
    <source>
        <dbReference type="ARBA" id="ARBA00022598"/>
    </source>
</evidence>
<feature type="domain" description="Aminoacyl-tRNA synthetase class I anticodon-binding" evidence="9">
    <location>
        <begin position="342"/>
        <end position="455"/>
    </location>
</feature>
<dbReference type="CDD" id="cd00808">
    <property type="entry name" value="GluRS_core"/>
    <property type="match status" value="1"/>
</dbReference>
<reference evidence="10 11" key="1">
    <citation type="journal article" date="2016" name="Nat. Commun.">
        <title>Thousands of microbial genomes shed light on interconnected biogeochemical processes in an aquifer system.</title>
        <authorList>
            <person name="Anantharaman K."/>
            <person name="Brown C.T."/>
            <person name="Hug L.A."/>
            <person name="Sharon I."/>
            <person name="Castelle C.J."/>
            <person name="Probst A.J."/>
            <person name="Thomas B.C."/>
            <person name="Singh A."/>
            <person name="Wilkins M.J."/>
            <person name="Karaoz U."/>
            <person name="Brodie E.L."/>
            <person name="Williams K.H."/>
            <person name="Hubbard S.S."/>
            <person name="Banfield J.F."/>
        </authorList>
    </citation>
    <scope>NUCLEOTIDE SEQUENCE [LARGE SCALE GENOMIC DNA]</scope>
</reference>
<accession>A0A1F7JJB0</accession>
<protein>
    <recommendedName>
        <fullName evidence="7">Glutamate--tRNA ligase</fullName>
        <ecNumber evidence="7">6.1.1.17</ecNumber>
    </recommendedName>
    <alternativeName>
        <fullName evidence="7">Glutamyl-tRNA synthetase</fullName>
        <shortName evidence="7">GluRS</shortName>
    </alternativeName>
</protein>
<dbReference type="InterPro" id="IPR033910">
    <property type="entry name" value="GluRS_core"/>
</dbReference>
<keyword evidence="6 7" id="KW-0030">Aminoacyl-tRNA synthetase</keyword>
<evidence type="ECO:0000256" key="1">
    <source>
        <dbReference type="ARBA" id="ARBA00007894"/>
    </source>
</evidence>
<dbReference type="GO" id="GO:0005829">
    <property type="term" value="C:cytosol"/>
    <property type="evidence" value="ECO:0007669"/>
    <property type="project" value="TreeGrafter"/>
</dbReference>